<feature type="chain" id="PRO_5043298860" evidence="1">
    <location>
        <begin position="39"/>
        <end position="129"/>
    </location>
</feature>
<name>A0AAX3ZZX0_RHOER</name>
<reference evidence="3" key="1">
    <citation type="submission" date="2023-08" db="EMBL/GenBank/DDBJ databases">
        <title>Isolation and Characterization of Rhodococcus erythropolis MGMM8.</title>
        <authorList>
            <person name="Diabankana R.G.C."/>
            <person name="Afordoanyi D.M."/>
            <person name="Validov S.Z."/>
        </authorList>
    </citation>
    <scope>NUCLEOTIDE SEQUENCE</scope>
    <source>
        <strain evidence="3">MGMM8</strain>
        <plasmid evidence="3">pMGMM8_1</plasmid>
    </source>
</reference>
<gene>
    <name evidence="2" type="ORF">QIE55_31870</name>
    <name evidence="3" type="ORF">QIE55_32815</name>
</gene>
<dbReference type="Proteomes" id="UP001230933">
    <property type="component" value="Chromosome"/>
</dbReference>
<evidence type="ECO:0000256" key="1">
    <source>
        <dbReference type="SAM" id="SignalP"/>
    </source>
</evidence>
<dbReference type="EMBL" id="CP133191">
    <property type="protein sequence ID" value="WMN03186.1"/>
    <property type="molecule type" value="Genomic_DNA"/>
</dbReference>
<dbReference type="EMBL" id="CP124545">
    <property type="protein sequence ID" value="WMN01900.1"/>
    <property type="molecule type" value="Genomic_DNA"/>
</dbReference>
<dbReference type="AlphaFoldDB" id="A0AAX3ZZX0"/>
<evidence type="ECO:0000313" key="3">
    <source>
        <dbReference type="EMBL" id="WMN03186.1"/>
    </source>
</evidence>
<feature type="signal peptide" evidence="1">
    <location>
        <begin position="1"/>
        <end position="38"/>
    </location>
</feature>
<geneLocation type="plasmid" evidence="3 4">
    <name>pMGMM8_1</name>
</geneLocation>
<protein>
    <submittedName>
        <fullName evidence="3">Uncharacterized protein</fullName>
    </submittedName>
</protein>
<proteinExistence type="predicted"/>
<dbReference type="Proteomes" id="UP001230933">
    <property type="component" value="Plasmid pMGMM8_1"/>
</dbReference>
<dbReference type="RefSeq" id="WP_308371470.1">
    <property type="nucleotide sequence ID" value="NZ_CP124545.1"/>
</dbReference>
<sequence length="129" mass="13463">MQSLTSRVRAAVRRSVVGIVLFAALAMSALVAAPAANAASGAHVAVGANARNCVSLSSCLMGQVAYDGSGSTYQVSDMSCWWDGVSYAGSPRWFKVYVQLTSGYVGWLFVHSSFVGNQPGVPKCGSDHI</sequence>
<organism evidence="3 4">
    <name type="scientific">Rhodococcus erythropolis</name>
    <name type="common">Arthrobacter picolinophilus</name>
    <dbReference type="NCBI Taxonomy" id="1833"/>
    <lineage>
        <taxon>Bacteria</taxon>
        <taxon>Bacillati</taxon>
        <taxon>Actinomycetota</taxon>
        <taxon>Actinomycetes</taxon>
        <taxon>Mycobacteriales</taxon>
        <taxon>Nocardiaceae</taxon>
        <taxon>Rhodococcus</taxon>
        <taxon>Rhodococcus erythropolis group</taxon>
    </lineage>
</organism>
<accession>A0AAX3ZZX0</accession>
<keyword evidence="1" id="KW-0732">Signal</keyword>
<keyword evidence="3" id="KW-0614">Plasmid</keyword>
<evidence type="ECO:0000313" key="4">
    <source>
        <dbReference type="Proteomes" id="UP001230933"/>
    </source>
</evidence>
<evidence type="ECO:0000313" key="2">
    <source>
        <dbReference type="EMBL" id="WMN01900.1"/>
    </source>
</evidence>